<sequence length="322" mass="37395">MSFNFDSFSKKLQDVAAQTTSKFNETIGNIDFNQIQEKTTSTFDKTTRMIEEKTNINNLDITQFPEEFTTSVQKFKHYEELITKTLNFTSIVDSNDYDLNVSLSSSLKNIDVQDWKASINNIGERLKTTTNGLINNGTLTNANFEKNLDKKAYGFDHTFSAKTLDCLNLLKDYPEDEFLRMKLLEFSNMENSLGDLKLIKNEVYKSEFNLALKNVLATKFQPIHKLIKSVEDNRLTYDIQRSKILEYTKRNNSSTIDQSKLEEMRTKLNIDEDSFATSIENTILEINTLFEHLNLLDYFKKLVQAELDYHKNSVKLLESFDF</sequence>
<comment type="caution">
    <text evidence="1">The sequence shown here is derived from an EMBL/GenBank/DDBJ whole genome shotgun (WGS) entry which is preliminary data.</text>
</comment>
<organism evidence="1 2">
    <name type="scientific">Hanseniaspora valbyensis NRRL Y-1626</name>
    <dbReference type="NCBI Taxonomy" id="766949"/>
    <lineage>
        <taxon>Eukaryota</taxon>
        <taxon>Fungi</taxon>
        <taxon>Dikarya</taxon>
        <taxon>Ascomycota</taxon>
        <taxon>Saccharomycotina</taxon>
        <taxon>Saccharomycetes</taxon>
        <taxon>Saccharomycodales</taxon>
        <taxon>Saccharomycodaceae</taxon>
        <taxon>Hanseniaspora</taxon>
    </lineage>
</organism>
<dbReference type="SUPFAM" id="SSF103657">
    <property type="entry name" value="BAR/IMD domain-like"/>
    <property type="match status" value="1"/>
</dbReference>
<dbReference type="Gene3D" id="1.20.1270.60">
    <property type="entry name" value="Arfaptin homology (AH) domain/BAR domain"/>
    <property type="match status" value="1"/>
</dbReference>
<keyword evidence="2" id="KW-1185">Reference proteome</keyword>
<dbReference type="Proteomes" id="UP000092321">
    <property type="component" value="Unassembled WGS sequence"/>
</dbReference>
<dbReference type="EMBL" id="LXPE01000005">
    <property type="protein sequence ID" value="OBA28169.1"/>
    <property type="molecule type" value="Genomic_DNA"/>
</dbReference>
<name>A0A1B7THF7_9ASCO</name>
<dbReference type="InterPro" id="IPR018859">
    <property type="entry name" value="BAR_dom-cont"/>
</dbReference>
<reference evidence="2" key="1">
    <citation type="journal article" date="2016" name="Proc. Natl. Acad. Sci. U.S.A.">
        <title>Comparative genomics of biotechnologically important yeasts.</title>
        <authorList>
            <person name="Riley R."/>
            <person name="Haridas S."/>
            <person name="Wolfe K.H."/>
            <person name="Lopes M.R."/>
            <person name="Hittinger C.T."/>
            <person name="Goeker M."/>
            <person name="Salamov A.A."/>
            <person name="Wisecaver J.H."/>
            <person name="Long T.M."/>
            <person name="Calvey C.H."/>
            <person name="Aerts A.L."/>
            <person name="Barry K.W."/>
            <person name="Choi C."/>
            <person name="Clum A."/>
            <person name="Coughlan A.Y."/>
            <person name="Deshpande S."/>
            <person name="Douglass A.P."/>
            <person name="Hanson S.J."/>
            <person name="Klenk H.-P."/>
            <person name="LaButti K.M."/>
            <person name="Lapidus A."/>
            <person name="Lindquist E.A."/>
            <person name="Lipzen A.M."/>
            <person name="Meier-Kolthoff J.P."/>
            <person name="Ohm R.A."/>
            <person name="Otillar R.P."/>
            <person name="Pangilinan J.L."/>
            <person name="Peng Y."/>
            <person name="Rokas A."/>
            <person name="Rosa C.A."/>
            <person name="Scheuner C."/>
            <person name="Sibirny A.A."/>
            <person name="Slot J.C."/>
            <person name="Stielow J.B."/>
            <person name="Sun H."/>
            <person name="Kurtzman C.P."/>
            <person name="Blackwell M."/>
            <person name="Grigoriev I.V."/>
            <person name="Jeffries T.W."/>
        </authorList>
    </citation>
    <scope>NUCLEOTIDE SEQUENCE [LARGE SCALE GENOMIC DNA]</scope>
    <source>
        <strain evidence="2">NRRL Y-1626</strain>
    </source>
</reference>
<dbReference type="InterPro" id="IPR027267">
    <property type="entry name" value="AH/BAR_dom_sf"/>
</dbReference>
<evidence type="ECO:0000313" key="2">
    <source>
        <dbReference type="Proteomes" id="UP000092321"/>
    </source>
</evidence>
<proteinExistence type="predicted"/>
<gene>
    <name evidence="1" type="ORF">HANVADRAFT_51876</name>
</gene>
<evidence type="ECO:0008006" key="3">
    <source>
        <dbReference type="Google" id="ProtNLM"/>
    </source>
</evidence>
<accession>A0A1B7THF7</accession>
<dbReference type="Pfam" id="PF10455">
    <property type="entry name" value="BAR_2"/>
    <property type="match status" value="1"/>
</dbReference>
<protein>
    <recommendedName>
        <fullName evidence="3">BAR domain-containing protein</fullName>
    </recommendedName>
</protein>
<dbReference type="OrthoDB" id="3971334at2759"/>
<evidence type="ECO:0000313" key="1">
    <source>
        <dbReference type="EMBL" id="OBA28169.1"/>
    </source>
</evidence>
<dbReference type="AlphaFoldDB" id="A0A1B7THF7"/>